<keyword evidence="1" id="KW-1133">Transmembrane helix</keyword>
<keyword evidence="1" id="KW-0812">Transmembrane</keyword>
<dbReference type="AlphaFoldDB" id="A0A5B0E611"/>
<proteinExistence type="predicted"/>
<reference evidence="2 3" key="1">
    <citation type="submission" date="2019-07" db="EMBL/GenBank/DDBJ databases">
        <title>Analysis of the biochemical properties, biological activity and biotechnological potential of siderophores and biosurfactants produced by Antarctic psychrotolerant bacteria.</title>
        <authorList>
            <person name="Styczynski M."/>
            <person name="Krucon T."/>
            <person name="Decewicz P."/>
            <person name="Dziewit L."/>
        </authorList>
    </citation>
    <scope>NUCLEOTIDE SEQUENCE [LARGE SCALE GENOMIC DNA]</scope>
    <source>
        <strain evidence="2 3">ANT_H27</strain>
    </source>
</reference>
<organism evidence="2 3">
    <name type="scientific">Paeniglutamicibacter gangotriensis</name>
    <dbReference type="NCBI Taxonomy" id="254787"/>
    <lineage>
        <taxon>Bacteria</taxon>
        <taxon>Bacillati</taxon>
        <taxon>Actinomycetota</taxon>
        <taxon>Actinomycetes</taxon>
        <taxon>Micrococcales</taxon>
        <taxon>Micrococcaceae</taxon>
        <taxon>Paeniglutamicibacter</taxon>
    </lineage>
</organism>
<sequence length="122" mass="13710">MESTFFAIFGIVVTLLGACCTFIAAVQRPAPITEPGSDVPVKEMLDSRHQARISGWEKYSEERRNEEFKKSEELRAQHDKQLTERIREAWEKDRSVMVKRNAAGLSLIAVGSVLQGVAILFS</sequence>
<keyword evidence="1" id="KW-0472">Membrane</keyword>
<dbReference type="RefSeq" id="WP_149620913.1">
    <property type="nucleotide sequence ID" value="NZ_VOBL01000029.1"/>
</dbReference>
<gene>
    <name evidence="2" type="ORF">FQ154_18805</name>
</gene>
<evidence type="ECO:0000313" key="3">
    <source>
        <dbReference type="Proteomes" id="UP000323856"/>
    </source>
</evidence>
<name>A0A5B0E611_9MICC</name>
<dbReference type="EMBL" id="VOBL01000029">
    <property type="protein sequence ID" value="KAA0973351.1"/>
    <property type="molecule type" value="Genomic_DNA"/>
</dbReference>
<feature type="transmembrane region" description="Helical" evidence="1">
    <location>
        <begin position="6"/>
        <end position="26"/>
    </location>
</feature>
<feature type="transmembrane region" description="Helical" evidence="1">
    <location>
        <begin position="102"/>
        <end position="121"/>
    </location>
</feature>
<comment type="caution">
    <text evidence="2">The sequence shown here is derived from an EMBL/GenBank/DDBJ whole genome shotgun (WGS) entry which is preliminary data.</text>
</comment>
<dbReference type="Proteomes" id="UP000323856">
    <property type="component" value="Unassembled WGS sequence"/>
</dbReference>
<accession>A0A5B0E611</accession>
<evidence type="ECO:0000256" key="1">
    <source>
        <dbReference type="SAM" id="Phobius"/>
    </source>
</evidence>
<evidence type="ECO:0000313" key="2">
    <source>
        <dbReference type="EMBL" id="KAA0973351.1"/>
    </source>
</evidence>
<protein>
    <submittedName>
        <fullName evidence="2">Uncharacterized protein</fullName>
    </submittedName>
</protein>